<proteinExistence type="predicted"/>
<feature type="transmembrane region" description="Helical" evidence="1">
    <location>
        <begin position="93"/>
        <end position="118"/>
    </location>
</feature>
<evidence type="ECO:0000256" key="1">
    <source>
        <dbReference type="SAM" id="Phobius"/>
    </source>
</evidence>
<comment type="caution">
    <text evidence="2">The sequence shown here is derived from an EMBL/GenBank/DDBJ whole genome shotgun (WGS) entry which is preliminary data.</text>
</comment>
<evidence type="ECO:0000313" key="3">
    <source>
        <dbReference type="Proteomes" id="UP000268093"/>
    </source>
</evidence>
<keyword evidence="3" id="KW-1185">Reference proteome</keyword>
<keyword evidence="1" id="KW-0472">Membrane</keyword>
<keyword evidence="1" id="KW-0812">Transmembrane</keyword>
<name>A0A433CDE0_9FUNG</name>
<dbReference type="EMBL" id="RBNI01013145">
    <property type="protein sequence ID" value="RUP36685.1"/>
    <property type="molecule type" value="Genomic_DNA"/>
</dbReference>
<dbReference type="Gene3D" id="1.20.1070.10">
    <property type="entry name" value="Rhodopsin 7-helix transmembrane proteins"/>
    <property type="match status" value="1"/>
</dbReference>
<keyword evidence="1" id="KW-1133">Transmembrane helix</keyword>
<protein>
    <submittedName>
        <fullName evidence="2">Uncharacterized protein</fullName>
    </submittedName>
</protein>
<gene>
    <name evidence="2" type="ORF">BC936DRAFT_138463</name>
</gene>
<dbReference type="AlphaFoldDB" id="A0A433CDE0"/>
<evidence type="ECO:0000313" key="2">
    <source>
        <dbReference type="EMBL" id="RUP36685.1"/>
    </source>
</evidence>
<reference evidence="2 3" key="1">
    <citation type="journal article" date="2018" name="New Phytol.">
        <title>Phylogenomics of Endogonaceae and evolution of mycorrhizas within Mucoromycota.</title>
        <authorList>
            <person name="Chang Y."/>
            <person name="Desiro A."/>
            <person name="Na H."/>
            <person name="Sandor L."/>
            <person name="Lipzen A."/>
            <person name="Clum A."/>
            <person name="Barry K."/>
            <person name="Grigoriev I.V."/>
            <person name="Martin F.M."/>
            <person name="Stajich J.E."/>
            <person name="Smith M.E."/>
            <person name="Bonito G."/>
            <person name="Spatafora J.W."/>
        </authorList>
    </citation>
    <scope>NUCLEOTIDE SEQUENCE [LARGE SCALE GENOMIC DNA]</scope>
    <source>
        <strain evidence="2 3">GMNB39</strain>
    </source>
</reference>
<organism evidence="2 3">
    <name type="scientific">Jimgerdemannia flammicorona</name>
    <dbReference type="NCBI Taxonomy" id="994334"/>
    <lineage>
        <taxon>Eukaryota</taxon>
        <taxon>Fungi</taxon>
        <taxon>Fungi incertae sedis</taxon>
        <taxon>Mucoromycota</taxon>
        <taxon>Mucoromycotina</taxon>
        <taxon>Endogonomycetes</taxon>
        <taxon>Endogonales</taxon>
        <taxon>Endogonaceae</taxon>
        <taxon>Jimgerdemannia</taxon>
    </lineage>
</organism>
<feature type="transmembrane region" description="Helical" evidence="1">
    <location>
        <begin position="20"/>
        <end position="45"/>
    </location>
</feature>
<accession>A0A433CDE0</accession>
<dbReference type="Proteomes" id="UP000268093">
    <property type="component" value="Unassembled WGS sequence"/>
</dbReference>
<sequence length="209" mass="23170">MSEPANCTWKGLPEQTRDNILIYQTNMTVTSAVFIVVFGVGLSLFRLWRGQFRNTAQINVFCSLITELIETIGKAIGNNGFNSSDLCRAQSALIIFGTISSVLLSMLCAMDLITVIAYHRSTEQELKPAEAPVEPENSLHEGIQNEIMYYFSVLFGQGQELDLDDLEVSVIWTLAGQGYAGPADFYCWVTGPSAALGFFYVPVWITFLL</sequence>